<dbReference type="VEuPathDB" id="FungiDB:I7I51_09113"/>
<sequence length="189" mass="21026">MQQGAMCETILEENAELFGKPLEVPRPIGNESSLVEIKKSCLLPRNEGMLRISYGYGKLLELYTAQQLTIPADNLDASSGILRVLAGYLGDTFMSGFPAASPYLVLLWTSVYPDNKPLFGLRIGEVSIVFGQLGGVVVRSLPWLLNGTLSLVRWLPEPRSILKLEEMGEDARPERRHIQLVRGVFDSFF</sequence>
<dbReference type="Proteomes" id="UP000663671">
    <property type="component" value="Chromosome 2"/>
</dbReference>
<organism evidence="1 2">
    <name type="scientific">Ajellomyces capsulatus</name>
    <name type="common">Darling's disease fungus</name>
    <name type="synonym">Histoplasma capsulatum</name>
    <dbReference type="NCBI Taxonomy" id="5037"/>
    <lineage>
        <taxon>Eukaryota</taxon>
        <taxon>Fungi</taxon>
        <taxon>Dikarya</taxon>
        <taxon>Ascomycota</taxon>
        <taxon>Pezizomycotina</taxon>
        <taxon>Eurotiomycetes</taxon>
        <taxon>Eurotiomycetidae</taxon>
        <taxon>Onygenales</taxon>
        <taxon>Ajellomycetaceae</taxon>
        <taxon>Histoplasma</taxon>
    </lineage>
</organism>
<evidence type="ECO:0000313" key="2">
    <source>
        <dbReference type="Proteomes" id="UP000663671"/>
    </source>
</evidence>
<accession>A0A8A1M662</accession>
<name>A0A8A1M662_AJECA</name>
<proteinExistence type="predicted"/>
<dbReference type="EMBL" id="CP069109">
    <property type="protein sequence ID" value="QSS59677.1"/>
    <property type="molecule type" value="Genomic_DNA"/>
</dbReference>
<gene>
    <name evidence="1" type="ORF">I7I51_09113</name>
</gene>
<dbReference type="OrthoDB" id="4179959at2759"/>
<evidence type="ECO:0000313" key="1">
    <source>
        <dbReference type="EMBL" id="QSS59677.1"/>
    </source>
</evidence>
<protein>
    <submittedName>
        <fullName evidence="1">Uncharacterized protein</fullName>
    </submittedName>
</protein>
<dbReference type="AlphaFoldDB" id="A0A8A1M662"/>
<reference evidence="1" key="1">
    <citation type="submission" date="2021-01" db="EMBL/GenBank/DDBJ databases">
        <title>Chromosome-level genome assembly of a human fungal pathogen reveals clustering of transcriptionally co-regulated genes.</title>
        <authorList>
            <person name="Voorhies M."/>
            <person name="Cohen S."/>
            <person name="Shea T.P."/>
            <person name="Petrus S."/>
            <person name="Munoz J.F."/>
            <person name="Poplawski S."/>
            <person name="Goldman W.E."/>
            <person name="Michael T."/>
            <person name="Cuomo C.A."/>
            <person name="Sil A."/>
            <person name="Beyhan S."/>
        </authorList>
    </citation>
    <scope>NUCLEOTIDE SEQUENCE</scope>
    <source>
        <strain evidence="1">WU24</strain>
    </source>
</reference>